<feature type="domain" description="Catalase core" evidence="10">
    <location>
        <begin position="36"/>
        <end position="389"/>
    </location>
</feature>
<evidence type="ECO:0000256" key="3">
    <source>
        <dbReference type="ARBA" id="ARBA00022617"/>
    </source>
</evidence>
<dbReference type="PRINTS" id="PR00067">
    <property type="entry name" value="CATALASE"/>
</dbReference>
<dbReference type="InterPro" id="IPR020835">
    <property type="entry name" value="Catalase_sf"/>
</dbReference>
<protein>
    <recommendedName>
        <fullName evidence="7">Catalase-related peroxidase</fullName>
        <ecNumber evidence="7">1.11.1.-</ecNumber>
    </recommendedName>
</protein>
<accession>A0ABS9TCF3</accession>
<name>A0ABS9TCF3_9PSEU</name>
<keyword evidence="2 7" id="KW-0575">Peroxidase</keyword>
<dbReference type="EMBL" id="JAKXMK010000008">
    <property type="protein sequence ID" value="MCH6166224.1"/>
    <property type="molecule type" value="Genomic_DNA"/>
</dbReference>
<dbReference type="InterPro" id="IPR018028">
    <property type="entry name" value="Catalase"/>
</dbReference>
<feature type="transmembrane region" description="Helical" evidence="9">
    <location>
        <begin position="32"/>
        <end position="56"/>
    </location>
</feature>
<evidence type="ECO:0000256" key="5">
    <source>
        <dbReference type="ARBA" id="ARBA00023002"/>
    </source>
</evidence>
<evidence type="ECO:0000256" key="7">
    <source>
        <dbReference type="PIRNR" id="PIRNR000296"/>
    </source>
</evidence>
<organism evidence="11 12">
    <name type="scientific">Pseudonocardia alaniniphila</name>
    <dbReference type="NCBI Taxonomy" id="75291"/>
    <lineage>
        <taxon>Bacteria</taxon>
        <taxon>Bacillati</taxon>
        <taxon>Actinomycetota</taxon>
        <taxon>Actinomycetes</taxon>
        <taxon>Pseudonocardiales</taxon>
        <taxon>Pseudonocardiaceae</taxon>
        <taxon>Pseudonocardia</taxon>
    </lineage>
</organism>
<keyword evidence="5 7" id="KW-0560">Oxidoreductase</keyword>
<dbReference type="Gene3D" id="2.40.180.10">
    <property type="entry name" value="Catalase core domain"/>
    <property type="match status" value="1"/>
</dbReference>
<comment type="similarity">
    <text evidence="1 7">Belongs to the catalase family.</text>
</comment>
<feature type="region of interest" description="Disordered" evidence="8">
    <location>
        <begin position="357"/>
        <end position="389"/>
    </location>
</feature>
<evidence type="ECO:0000256" key="4">
    <source>
        <dbReference type="ARBA" id="ARBA00022723"/>
    </source>
</evidence>
<dbReference type="InterPro" id="IPR011614">
    <property type="entry name" value="Catalase_core"/>
</dbReference>
<keyword evidence="9" id="KW-0812">Transmembrane</keyword>
<dbReference type="Gene3D" id="1.20.1280.120">
    <property type="match status" value="1"/>
</dbReference>
<gene>
    <name evidence="11" type="ORF">MMF94_11060</name>
</gene>
<dbReference type="Pfam" id="PF00199">
    <property type="entry name" value="Catalase"/>
    <property type="match status" value="1"/>
</dbReference>
<dbReference type="InterPro" id="IPR024168">
    <property type="entry name" value="Catalase_SrpA-type_pred"/>
</dbReference>
<comment type="cofactor">
    <cofactor evidence="7">
        <name>heme</name>
        <dbReference type="ChEBI" id="CHEBI:30413"/>
    </cofactor>
</comment>
<reference evidence="11 12" key="1">
    <citation type="submission" date="2022-03" db="EMBL/GenBank/DDBJ databases">
        <title>Pseudonocardia alaer sp. nov., a novel actinomycete isolated from reed forest soil.</title>
        <authorList>
            <person name="Wang L."/>
        </authorList>
    </citation>
    <scope>NUCLEOTIDE SEQUENCE [LARGE SCALE GENOMIC DNA]</scope>
    <source>
        <strain evidence="11 12">Y-16303</strain>
    </source>
</reference>
<dbReference type="PANTHER" id="PTHR11465">
    <property type="entry name" value="CATALASE"/>
    <property type="match status" value="1"/>
</dbReference>
<dbReference type="CDD" id="cd08153">
    <property type="entry name" value="srpA_like"/>
    <property type="match status" value="1"/>
</dbReference>
<dbReference type="Proteomes" id="UP001299970">
    <property type="component" value="Unassembled WGS sequence"/>
</dbReference>
<feature type="region of interest" description="Disordered" evidence="8">
    <location>
        <begin position="1"/>
        <end position="23"/>
    </location>
</feature>
<keyword evidence="12" id="KW-1185">Reference proteome</keyword>
<keyword evidence="9" id="KW-1133">Transmembrane helix</keyword>
<dbReference type="PIRSF" id="PIRSF000296">
    <property type="entry name" value="SrpA"/>
    <property type="match status" value="1"/>
</dbReference>
<comment type="function">
    <text evidence="7">Has an organic peroxide-dependent peroxidase activity.</text>
</comment>
<evidence type="ECO:0000256" key="2">
    <source>
        <dbReference type="ARBA" id="ARBA00022559"/>
    </source>
</evidence>
<dbReference type="SMART" id="SM01060">
    <property type="entry name" value="Catalase"/>
    <property type="match status" value="1"/>
</dbReference>
<dbReference type="SUPFAM" id="SSF56634">
    <property type="entry name" value="Heme-dependent catalase-like"/>
    <property type="match status" value="1"/>
</dbReference>
<keyword evidence="6 7" id="KW-0408">Iron</keyword>
<sequence>MDDGTEPPAPPGEPSDEEPPTVRTPLSRRTMLLGLAAVGGISAVNVGAFLGAGGWFTPDTLTTSRFVDRFEQVFGKHDGFRRNHAKGVSATGLFTSNGAGTALSKASVFQTGTTLVTARFSISGGMPAAADTNAAVRGLGVLFHMVGGEQWRTAMVNVPVFTDRVPQGFYERLLATEPVPGTGRPDPAKVAAFLSKYPETARAMAVISKTPPSTGLYNSPYHGLNAFRFTNSAGVTVPVRWMMMPEGPIQTVSGAAHAPGKDYLFDALIDKLAQGPMRWRFLITVGQPGDPTNDATTAWPADRRQVDVGTLTIHSLQTEAPGNARDVNFDPTVLPEGIALSDDPLLAARSAVYAQSYQRRTGEPHSPSEVTVMPPQPTRVDVHEVDHEN</sequence>
<dbReference type="PANTHER" id="PTHR11465:SF9">
    <property type="entry name" value="CATALASE"/>
    <property type="match status" value="1"/>
</dbReference>
<evidence type="ECO:0000256" key="8">
    <source>
        <dbReference type="SAM" id="MobiDB-lite"/>
    </source>
</evidence>
<dbReference type="PROSITE" id="PS51402">
    <property type="entry name" value="CATALASE_3"/>
    <property type="match status" value="1"/>
</dbReference>
<evidence type="ECO:0000313" key="11">
    <source>
        <dbReference type="EMBL" id="MCH6166224.1"/>
    </source>
</evidence>
<feature type="compositionally biased region" description="Basic and acidic residues" evidence="8">
    <location>
        <begin position="380"/>
        <end position="389"/>
    </location>
</feature>
<keyword evidence="4 7" id="KW-0479">Metal-binding</keyword>
<dbReference type="EC" id="1.11.1.-" evidence="7"/>
<evidence type="ECO:0000256" key="9">
    <source>
        <dbReference type="SAM" id="Phobius"/>
    </source>
</evidence>
<keyword evidence="9" id="KW-0472">Membrane</keyword>
<dbReference type="GO" id="GO:0004601">
    <property type="term" value="F:peroxidase activity"/>
    <property type="evidence" value="ECO:0007669"/>
    <property type="project" value="UniProtKB-KW"/>
</dbReference>
<proteinExistence type="inferred from homology"/>
<evidence type="ECO:0000313" key="12">
    <source>
        <dbReference type="Proteomes" id="UP001299970"/>
    </source>
</evidence>
<dbReference type="RefSeq" id="WP_241036252.1">
    <property type="nucleotide sequence ID" value="NZ_BAAAJF010000020.1"/>
</dbReference>
<evidence type="ECO:0000256" key="6">
    <source>
        <dbReference type="ARBA" id="ARBA00023004"/>
    </source>
</evidence>
<comment type="caution">
    <text evidence="11">The sequence shown here is derived from an EMBL/GenBank/DDBJ whole genome shotgun (WGS) entry which is preliminary data.</text>
</comment>
<evidence type="ECO:0000259" key="10">
    <source>
        <dbReference type="SMART" id="SM01060"/>
    </source>
</evidence>
<evidence type="ECO:0000256" key="1">
    <source>
        <dbReference type="ARBA" id="ARBA00005329"/>
    </source>
</evidence>
<keyword evidence="3 7" id="KW-0349">Heme</keyword>